<reference evidence="2" key="1">
    <citation type="submission" date="2022-02" db="EMBL/GenBank/DDBJ databases">
        <authorList>
            <person name="Henning P.M."/>
            <person name="McCubbin A.G."/>
            <person name="Shore J.S."/>
        </authorList>
    </citation>
    <scope>NUCLEOTIDE SEQUENCE</scope>
    <source>
        <strain evidence="2">F60SS</strain>
        <tissue evidence="2">Leaves</tissue>
    </source>
</reference>
<dbReference type="PANTHER" id="PTHR37767">
    <property type="entry name" value="HYDROXYPROLINE-RICH GLYCOPROTEIN FAMILY PROTEIN"/>
    <property type="match status" value="1"/>
</dbReference>
<feature type="region of interest" description="Disordered" evidence="1">
    <location>
        <begin position="1"/>
        <end position="21"/>
    </location>
</feature>
<dbReference type="PANTHER" id="PTHR37767:SF1">
    <property type="entry name" value="HYDROXYPROLINE-RICH GLYCOPROTEIN FAMILY PROTEIN"/>
    <property type="match status" value="1"/>
</dbReference>
<reference evidence="2" key="2">
    <citation type="journal article" date="2023" name="Plants (Basel)">
        <title>Annotation of the Turnera subulata (Passifloraceae) Draft Genome Reveals the S-Locus Evolved after the Divergence of Turneroideae from Passifloroideae in a Stepwise Manner.</title>
        <authorList>
            <person name="Henning P.M."/>
            <person name="Roalson E.H."/>
            <person name="Mir W."/>
            <person name="McCubbin A.G."/>
            <person name="Shore J.S."/>
        </authorList>
    </citation>
    <scope>NUCLEOTIDE SEQUENCE</scope>
    <source>
        <strain evidence="2">F60SS</strain>
    </source>
</reference>
<comment type="caution">
    <text evidence="2">The sequence shown here is derived from an EMBL/GenBank/DDBJ whole genome shotgun (WGS) entry which is preliminary data.</text>
</comment>
<dbReference type="InterPro" id="IPR007789">
    <property type="entry name" value="DUF688"/>
</dbReference>
<protein>
    <submittedName>
        <fullName evidence="2">Uncharacterized protein</fullName>
    </submittedName>
</protein>
<dbReference type="Pfam" id="PF05097">
    <property type="entry name" value="DUF688"/>
    <property type="match status" value="1"/>
</dbReference>
<name>A0A9Q0JHZ7_9ROSI</name>
<gene>
    <name evidence="2" type="ORF">Tsubulata_033715</name>
</gene>
<sequence>MSEKEVAERSSKKQIRQPPSVPFVWEEKPGIAKKNWKPEVSRALPAVPTPVKLIASVPFNWEEKPGKPLSCFSQTQEETSLPTPSKELIIHQKDDDHKHYNDGGGEINISEQEGMLDGGEINISKQEGMLKVYLESFSFETDDSFTSTPSLMANCLVSSKAISTAVPAQDYFSRDDNDMWESPMSPVSETESSTSSYATGISSLAGSAFLECLFPLYTPGSGFPGKAASYQKESLPQQEQNPNYIDLDRNSSVVIRRPTTLGELIMMSRRRSYQRKAAQMRKQNLSMVKAHDFLLSQSELINDRASGCCIFGASIKMIPGMQAKFRVPRLKMK</sequence>
<evidence type="ECO:0000313" key="3">
    <source>
        <dbReference type="Proteomes" id="UP001141552"/>
    </source>
</evidence>
<dbReference type="EMBL" id="JAKUCV010002274">
    <property type="protein sequence ID" value="KAJ4843286.1"/>
    <property type="molecule type" value="Genomic_DNA"/>
</dbReference>
<accession>A0A9Q0JHZ7</accession>
<dbReference type="Proteomes" id="UP001141552">
    <property type="component" value="Unassembled WGS sequence"/>
</dbReference>
<organism evidence="2 3">
    <name type="scientific">Turnera subulata</name>
    <dbReference type="NCBI Taxonomy" id="218843"/>
    <lineage>
        <taxon>Eukaryota</taxon>
        <taxon>Viridiplantae</taxon>
        <taxon>Streptophyta</taxon>
        <taxon>Embryophyta</taxon>
        <taxon>Tracheophyta</taxon>
        <taxon>Spermatophyta</taxon>
        <taxon>Magnoliopsida</taxon>
        <taxon>eudicotyledons</taxon>
        <taxon>Gunneridae</taxon>
        <taxon>Pentapetalae</taxon>
        <taxon>rosids</taxon>
        <taxon>fabids</taxon>
        <taxon>Malpighiales</taxon>
        <taxon>Passifloraceae</taxon>
        <taxon>Turnera</taxon>
    </lineage>
</organism>
<keyword evidence="3" id="KW-1185">Reference proteome</keyword>
<dbReference type="AlphaFoldDB" id="A0A9Q0JHZ7"/>
<dbReference type="OrthoDB" id="1938864at2759"/>
<evidence type="ECO:0000313" key="2">
    <source>
        <dbReference type="EMBL" id="KAJ4843286.1"/>
    </source>
</evidence>
<feature type="compositionally biased region" description="Basic and acidic residues" evidence="1">
    <location>
        <begin position="1"/>
        <end position="11"/>
    </location>
</feature>
<proteinExistence type="predicted"/>
<evidence type="ECO:0000256" key="1">
    <source>
        <dbReference type="SAM" id="MobiDB-lite"/>
    </source>
</evidence>